<dbReference type="RefSeq" id="XP_022946511.1">
    <property type="nucleotide sequence ID" value="XM_023090743.1"/>
</dbReference>
<proteinExistence type="predicted"/>
<feature type="compositionally biased region" description="Basic and acidic residues" evidence="1">
    <location>
        <begin position="1"/>
        <end position="10"/>
    </location>
</feature>
<organism evidence="2 3">
    <name type="scientific">Cucurbita moschata</name>
    <name type="common">Winter crookneck squash</name>
    <name type="synonym">Cucurbita pepo var. moschata</name>
    <dbReference type="NCBI Taxonomy" id="3662"/>
    <lineage>
        <taxon>Eukaryota</taxon>
        <taxon>Viridiplantae</taxon>
        <taxon>Streptophyta</taxon>
        <taxon>Embryophyta</taxon>
        <taxon>Tracheophyta</taxon>
        <taxon>Spermatophyta</taxon>
        <taxon>Magnoliopsida</taxon>
        <taxon>eudicotyledons</taxon>
        <taxon>Gunneridae</taxon>
        <taxon>Pentapetalae</taxon>
        <taxon>rosids</taxon>
        <taxon>fabids</taxon>
        <taxon>Cucurbitales</taxon>
        <taxon>Cucurbitaceae</taxon>
        <taxon>Cucurbiteae</taxon>
        <taxon>Cucurbita</taxon>
    </lineage>
</organism>
<dbReference type="KEGG" id="cmos:111450549"/>
<evidence type="ECO:0000313" key="2">
    <source>
        <dbReference type="Proteomes" id="UP000504609"/>
    </source>
</evidence>
<feature type="region of interest" description="Disordered" evidence="1">
    <location>
        <begin position="1"/>
        <end position="42"/>
    </location>
</feature>
<feature type="compositionally biased region" description="Polar residues" evidence="1">
    <location>
        <begin position="24"/>
        <end position="41"/>
    </location>
</feature>
<dbReference type="PANTHER" id="PTHR37259:SF2">
    <property type="entry name" value="OS07G0474300 PROTEIN"/>
    <property type="match status" value="1"/>
</dbReference>
<accession>A0A6J1G3W4</accession>
<name>A0A6J1G3W4_CUCMO</name>
<gene>
    <name evidence="3" type="primary">LOC111450549</name>
</gene>
<dbReference type="PANTHER" id="PTHR37259">
    <property type="entry name" value="OS07G0474300 PROTEIN"/>
    <property type="match status" value="1"/>
</dbReference>
<dbReference type="AlphaFoldDB" id="A0A6J1G3W4"/>
<sequence>MSKMRSDRRPPLARSPLRLRSRRVPQSNSTSMQTPPGSLTKSLKMIRPSDLQETELRPEYRTISCELRALASMVKMELGCEESEKGGVGDQLSVNSSSLFERGRFYDEYSARRNERLKRKKAESASEIKTPYTLGVTVESSKRHSSKKLANSLRKSVGAAFSVEQSAAAPRYLLRSMTKENKKPPLPVNLEKSVIAAGERKITTRKVRRI</sequence>
<evidence type="ECO:0000313" key="3">
    <source>
        <dbReference type="RefSeq" id="XP_022946511.1"/>
    </source>
</evidence>
<dbReference type="Proteomes" id="UP000504609">
    <property type="component" value="Unplaced"/>
</dbReference>
<reference evidence="3" key="1">
    <citation type="submission" date="2025-08" db="UniProtKB">
        <authorList>
            <consortium name="RefSeq"/>
        </authorList>
    </citation>
    <scope>IDENTIFICATION</scope>
    <source>
        <tissue evidence="3">Young leaves</tissue>
    </source>
</reference>
<evidence type="ECO:0000256" key="1">
    <source>
        <dbReference type="SAM" id="MobiDB-lite"/>
    </source>
</evidence>
<keyword evidence="2" id="KW-1185">Reference proteome</keyword>
<protein>
    <submittedName>
        <fullName evidence="3">Uncharacterized protein LOC111450549</fullName>
    </submittedName>
</protein>
<dbReference type="GeneID" id="111450549"/>